<organism evidence="1 2">
    <name type="scientific">Dictyobacter kobayashii</name>
    <dbReference type="NCBI Taxonomy" id="2014872"/>
    <lineage>
        <taxon>Bacteria</taxon>
        <taxon>Bacillati</taxon>
        <taxon>Chloroflexota</taxon>
        <taxon>Ktedonobacteria</taxon>
        <taxon>Ktedonobacterales</taxon>
        <taxon>Dictyobacteraceae</taxon>
        <taxon>Dictyobacter</taxon>
    </lineage>
</organism>
<keyword evidence="2" id="KW-1185">Reference proteome</keyword>
<evidence type="ECO:0000313" key="1">
    <source>
        <dbReference type="EMBL" id="GCE20669.1"/>
    </source>
</evidence>
<accession>A0A402ANR5</accession>
<protein>
    <submittedName>
        <fullName evidence="1">Uncharacterized protein</fullName>
    </submittedName>
</protein>
<dbReference type="EMBL" id="BIFS01000001">
    <property type="protein sequence ID" value="GCE20669.1"/>
    <property type="molecule type" value="Genomic_DNA"/>
</dbReference>
<dbReference type="RefSeq" id="WP_126552314.1">
    <property type="nucleotide sequence ID" value="NZ_BIFS01000001.1"/>
</dbReference>
<dbReference type="OrthoDB" id="164489at2"/>
<sequence>MSDHIPTLADVCSAIAEGRLVAASDGSMYQVSAFELRRHFNKRHALPTISFLEEMLSSACSDTRDSTHLDLCSFGR</sequence>
<reference evidence="2" key="1">
    <citation type="submission" date="2018-12" db="EMBL/GenBank/DDBJ databases">
        <title>Tengunoibacter tsumagoiensis gen. nov., sp. nov., Dictyobacter kobayashii sp. nov., D. alpinus sp. nov., and D. joshuensis sp. nov. and description of Dictyobacteraceae fam. nov. within the order Ktedonobacterales isolated from Tengu-no-mugimeshi.</title>
        <authorList>
            <person name="Wang C.M."/>
            <person name="Zheng Y."/>
            <person name="Sakai Y."/>
            <person name="Toyoda A."/>
            <person name="Minakuchi Y."/>
            <person name="Abe K."/>
            <person name="Yokota A."/>
            <person name="Yabe S."/>
        </authorList>
    </citation>
    <scope>NUCLEOTIDE SEQUENCE [LARGE SCALE GENOMIC DNA]</scope>
    <source>
        <strain evidence="2">Uno11</strain>
    </source>
</reference>
<name>A0A402ANR5_9CHLR</name>
<comment type="caution">
    <text evidence="1">The sequence shown here is derived from an EMBL/GenBank/DDBJ whole genome shotgun (WGS) entry which is preliminary data.</text>
</comment>
<dbReference type="Proteomes" id="UP000287188">
    <property type="component" value="Unassembled WGS sequence"/>
</dbReference>
<evidence type="ECO:0000313" key="2">
    <source>
        <dbReference type="Proteomes" id="UP000287188"/>
    </source>
</evidence>
<dbReference type="AlphaFoldDB" id="A0A402ANR5"/>
<proteinExistence type="predicted"/>
<gene>
    <name evidence="1" type="ORF">KDK_44690</name>
</gene>